<organism evidence="1 2">
    <name type="scientific">Neolewinella antarctica</name>
    <dbReference type="NCBI Taxonomy" id="442734"/>
    <lineage>
        <taxon>Bacteria</taxon>
        <taxon>Pseudomonadati</taxon>
        <taxon>Bacteroidota</taxon>
        <taxon>Saprospiria</taxon>
        <taxon>Saprospirales</taxon>
        <taxon>Lewinellaceae</taxon>
        <taxon>Neolewinella</taxon>
    </lineage>
</organism>
<accession>A0ABX0XG11</accession>
<evidence type="ECO:0000313" key="2">
    <source>
        <dbReference type="Proteomes" id="UP000770785"/>
    </source>
</evidence>
<sequence length="77" mass="8976">MSHVIEKSSEELVIRIPISELNGRQEEFLDYIDYCLIGFKSEITQSDVDEMVAESKGVWWKENKHRFKDVPGFEGLV</sequence>
<gene>
    <name evidence="1" type="ORF">GGR27_003692</name>
</gene>
<dbReference type="EMBL" id="JAATJH010000009">
    <property type="protein sequence ID" value="NJC28171.1"/>
    <property type="molecule type" value="Genomic_DNA"/>
</dbReference>
<dbReference type="RefSeq" id="WP_168039934.1">
    <property type="nucleotide sequence ID" value="NZ_JAATJH010000009.1"/>
</dbReference>
<protein>
    <submittedName>
        <fullName evidence="1">Uncharacterized protein</fullName>
    </submittedName>
</protein>
<comment type="caution">
    <text evidence="1">The sequence shown here is derived from an EMBL/GenBank/DDBJ whole genome shotgun (WGS) entry which is preliminary data.</text>
</comment>
<keyword evidence="2" id="KW-1185">Reference proteome</keyword>
<name>A0ABX0XG11_9BACT</name>
<evidence type="ECO:0000313" key="1">
    <source>
        <dbReference type="EMBL" id="NJC28171.1"/>
    </source>
</evidence>
<reference evidence="1 2" key="1">
    <citation type="submission" date="2020-03" db="EMBL/GenBank/DDBJ databases">
        <title>Genomic Encyclopedia of Type Strains, Phase IV (KMG-IV): sequencing the most valuable type-strain genomes for metagenomic binning, comparative biology and taxonomic classification.</title>
        <authorList>
            <person name="Goeker M."/>
        </authorList>
    </citation>
    <scope>NUCLEOTIDE SEQUENCE [LARGE SCALE GENOMIC DNA]</scope>
    <source>
        <strain evidence="1 2">DSM 105096</strain>
    </source>
</reference>
<proteinExistence type="predicted"/>
<dbReference type="Proteomes" id="UP000770785">
    <property type="component" value="Unassembled WGS sequence"/>
</dbReference>